<evidence type="ECO:0000313" key="2">
    <source>
        <dbReference type="Proteomes" id="UP000010473"/>
    </source>
</evidence>
<dbReference type="EMBL" id="CP003653">
    <property type="protein sequence ID" value="AFZ33649.1"/>
    <property type="molecule type" value="Genomic_DNA"/>
</dbReference>
<dbReference type="KEGG" id="scs:Sta7437_0023"/>
<dbReference type="AlphaFoldDB" id="K9XNJ2"/>
<dbReference type="InterPro" id="IPR021373">
    <property type="entry name" value="DUF2993"/>
</dbReference>
<protein>
    <recommendedName>
        <fullName evidence="3">DUF2993 domain-containing protein</fullName>
    </recommendedName>
</protein>
<reference evidence="2" key="1">
    <citation type="journal article" date="2013" name="Proc. Natl. Acad. Sci. U.S.A.">
        <title>Improving the coverage of the cyanobacterial phylum using diversity-driven genome sequencing.</title>
        <authorList>
            <person name="Shih P.M."/>
            <person name="Wu D."/>
            <person name="Latifi A."/>
            <person name="Axen S.D."/>
            <person name="Fewer D.P."/>
            <person name="Talla E."/>
            <person name="Calteau A."/>
            <person name="Cai F."/>
            <person name="Tandeau de Marsac N."/>
            <person name="Rippka R."/>
            <person name="Herdman M."/>
            <person name="Sivonen K."/>
            <person name="Coursin T."/>
            <person name="Laurent T."/>
            <person name="Goodwin L."/>
            <person name="Nolan M."/>
            <person name="Davenport K.W."/>
            <person name="Han C.S."/>
            <person name="Rubin E.M."/>
            <person name="Eisen J.A."/>
            <person name="Woyke T."/>
            <person name="Gugger M."/>
            <person name="Kerfeld C.A."/>
        </authorList>
    </citation>
    <scope>NUCLEOTIDE SEQUENCE [LARGE SCALE GENOMIC DNA]</scope>
    <source>
        <strain evidence="2">ATCC 29371 / PCC 7437</strain>
    </source>
</reference>
<dbReference type="STRING" id="111780.Sta7437_0023"/>
<keyword evidence="2" id="KW-1185">Reference proteome</keyword>
<gene>
    <name evidence="1" type="ordered locus">Sta7437_0023</name>
</gene>
<evidence type="ECO:0000313" key="1">
    <source>
        <dbReference type="EMBL" id="AFZ33649.1"/>
    </source>
</evidence>
<dbReference type="HOGENOM" id="CLU_089598_0_0_3"/>
<evidence type="ECO:0008006" key="3">
    <source>
        <dbReference type="Google" id="ProtNLM"/>
    </source>
</evidence>
<dbReference type="Proteomes" id="UP000010473">
    <property type="component" value="Chromosome"/>
</dbReference>
<proteinExistence type="predicted"/>
<dbReference type="eggNOG" id="ENOG502ZC76">
    <property type="taxonomic scope" value="Bacteria"/>
</dbReference>
<dbReference type="Pfam" id="PF11209">
    <property type="entry name" value="LmeA"/>
    <property type="match status" value="1"/>
</dbReference>
<name>K9XNJ2_STAC7</name>
<dbReference type="OrthoDB" id="460303at2"/>
<dbReference type="PATRIC" id="fig|111780.3.peg.20"/>
<dbReference type="RefSeq" id="WP_015191322.1">
    <property type="nucleotide sequence ID" value="NC_019748.1"/>
</dbReference>
<organism evidence="1 2">
    <name type="scientific">Stanieria cyanosphaera (strain ATCC 29371 / PCC 7437)</name>
    <dbReference type="NCBI Taxonomy" id="111780"/>
    <lineage>
        <taxon>Bacteria</taxon>
        <taxon>Bacillati</taxon>
        <taxon>Cyanobacteriota</taxon>
        <taxon>Cyanophyceae</taxon>
        <taxon>Pleurocapsales</taxon>
        <taxon>Dermocarpellaceae</taxon>
        <taxon>Stanieria</taxon>
    </lineage>
</organism>
<accession>K9XNJ2</accession>
<sequence>MISKVLSTAVSLWLRSQVERIEELKLEIIGNNRQILQGYIPKVLFYSNSAVYQGLHLRQVQLQAVNIKINLAEILKGKPLKLLEPIPVTGKVLLSATDLNASLTSSLLLDGLRDVLINLLKSQEIAPSSVNLDDYQISWQNIALLDQKIMIEGCVCDLGKAEARSDRHGKVNPLSISTSLQLANCHTLLLSPFVVAGLPELQVIQSQSLEIDLGEEVVIEHLELVWESLTCVGSLTVMP</sequence>